<name>A0ABT4Q7F1_9BACL</name>
<organism evidence="1 2">
    <name type="scientific">Paenibacillus gyeongsangnamensis</name>
    <dbReference type="NCBI Taxonomy" id="3388067"/>
    <lineage>
        <taxon>Bacteria</taxon>
        <taxon>Bacillati</taxon>
        <taxon>Bacillota</taxon>
        <taxon>Bacilli</taxon>
        <taxon>Bacillales</taxon>
        <taxon>Paenibacillaceae</taxon>
        <taxon>Paenibacillus</taxon>
    </lineage>
</organism>
<gene>
    <name evidence="1" type="ORF">O9H85_10300</name>
</gene>
<dbReference type="SUPFAM" id="SSF109854">
    <property type="entry name" value="DinB/YfiT-like putative metalloenzymes"/>
    <property type="match status" value="1"/>
</dbReference>
<reference evidence="1 2" key="1">
    <citation type="submission" date="2022-12" db="EMBL/GenBank/DDBJ databases">
        <title>Draft genome sequence of Paenibacillus sp. dW9.</title>
        <authorList>
            <person name="Choi E.-W."/>
            <person name="Kim D.-U."/>
        </authorList>
    </citation>
    <scope>NUCLEOTIDE SEQUENCE [LARGE SCALE GENOMIC DNA]</scope>
    <source>
        <strain evidence="2">dW9</strain>
    </source>
</reference>
<accession>A0ABT4Q7F1</accession>
<comment type="caution">
    <text evidence="1">The sequence shown here is derived from an EMBL/GenBank/DDBJ whole genome shotgun (WGS) entry which is preliminary data.</text>
</comment>
<proteinExistence type="predicted"/>
<protein>
    <submittedName>
        <fullName evidence="1">DinB family protein</fullName>
    </submittedName>
</protein>
<dbReference type="Gene3D" id="1.20.120.450">
    <property type="entry name" value="dinb family like domain"/>
    <property type="match status" value="1"/>
</dbReference>
<evidence type="ECO:0000313" key="1">
    <source>
        <dbReference type="EMBL" id="MCZ8512798.1"/>
    </source>
</evidence>
<dbReference type="InterPro" id="IPR034660">
    <property type="entry name" value="DinB/YfiT-like"/>
</dbReference>
<dbReference type="EMBL" id="JAQAGZ010000006">
    <property type="protein sequence ID" value="MCZ8512798.1"/>
    <property type="molecule type" value="Genomic_DNA"/>
</dbReference>
<sequence>MEHSASCEFRFISKHRMMNHYYVKLKSCIESLNSDSLWFKEFDQQNSIGGIVMHILEHVKRNTLRLSDPDVIFAKGMEDTFTDAALDKDMLLQELERIFNAFDAAIDEAEFIDMYSIYHLVEHTGYHLGQIVDRAQRMTGRRYQFVQNGIHEKALKDQVDRDLKNDRTGC</sequence>
<dbReference type="RefSeq" id="WP_269881264.1">
    <property type="nucleotide sequence ID" value="NZ_JAQAGZ010000006.1"/>
</dbReference>
<dbReference type="Proteomes" id="UP001527882">
    <property type="component" value="Unassembled WGS sequence"/>
</dbReference>
<evidence type="ECO:0000313" key="2">
    <source>
        <dbReference type="Proteomes" id="UP001527882"/>
    </source>
</evidence>
<keyword evidence="2" id="KW-1185">Reference proteome</keyword>